<proteinExistence type="predicted"/>
<dbReference type="EMBL" id="PTJA01000005">
    <property type="protein sequence ID" value="PPK81049.1"/>
    <property type="molecule type" value="Genomic_DNA"/>
</dbReference>
<organism evidence="1 2">
    <name type="scientific">Lacrimispora xylanisolvens</name>
    <dbReference type="NCBI Taxonomy" id="384636"/>
    <lineage>
        <taxon>Bacteria</taxon>
        <taxon>Bacillati</taxon>
        <taxon>Bacillota</taxon>
        <taxon>Clostridia</taxon>
        <taxon>Lachnospirales</taxon>
        <taxon>Lachnospiraceae</taxon>
        <taxon>Lacrimispora</taxon>
    </lineage>
</organism>
<gene>
    <name evidence="1" type="ORF">BXY41_105268</name>
</gene>
<sequence>MKQRKFHLHLTLFGTIVLVLVLVLLFQTLKGRAEPIFDDNTMTTYYAKTVLGTAPDLQAERYFNKDNYQLSGFTFDVSQCDWNKAGTYRVPVIYDGRKTNCVVQVEVRNTLEEIPETAASINENAVLTEKK</sequence>
<evidence type="ECO:0000313" key="2">
    <source>
        <dbReference type="Proteomes" id="UP000237749"/>
    </source>
</evidence>
<keyword evidence="2" id="KW-1185">Reference proteome</keyword>
<dbReference type="AlphaFoldDB" id="A0A2S6HTG0"/>
<accession>A0A2S6HTG0</accession>
<comment type="caution">
    <text evidence="1">The sequence shown here is derived from an EMBL/GenBank/DDBJ whole genome shotgun (WGS) entry which is preliminary data.</text>
</comment>
<reference evidence="1 2" key="1">
    <citation type="submission" date="2018-02" db="EMBL/GenBank/DDBJ databases">
        <title>Genomic Encyclopedia of Archaeal and Bacterial Type Strains, Phase II (KMG-II): from individual species to whole genera.</title>
        <authorList>
            <person name="Goeker M."/>
        </authorList>
    </citation>
    <scope>NUCLEOTIDE SEQUENCE [LARGE SCALE GENOMIC DNA]</scope>
    <source>
        <strain evidence="1 2">DSM 3808</strain>
    </source>
</reference>
<protein>
    <submittedName>
        <fullName evidence="1">Uncharacterized protein</fullName>
    </submittedName>
</protein>
<dbReference type="RefSeq" id="WP_104437030.1">
    <property type="nucleotide sequence ID" value="NZ_PTJA01000005.1"/>
</dbReference>
<evidence type="ECO:0000313" key="1">
    <source>
        <dbReference type="EMBL" id="PPK81049.1"/>
    </source>
</evidence>
<name>A0A2S6HTG0_9FIRM</name>
<dbReference type="Proteomes" id="UP000237749">
    <property type="component" value="Unassembled WGS sequence"/>
</dbReference>